<name>L0DAD7_SINAD</name>
<keyword evidence="2" id="KW-1185">Reference proteome</keyword>
<dbReference type="KEGG" id="saci:Sinac_1848"/>
<sequence>MPVSLVFGSVKGTSGAQSMPSQWWLKGICLETLIVGLGMELHHTKFQAAGIPYTFLWFPTGDLVP</sequence>
<evidence type="ECO:0000313" key="1">
    <source>
        <dbReference type="EMBL" id="AGA26212.1"/>
    </source>
</evidence>
<dbReference type="Proteomes" id="UP000010798">
    <property type="component" value="Chromosome"/>
</dbReference>
<protein>
    <submittedName>
        <fullName evidence="1">Uncharacterized protein</fullName>
    </submittedName>
</protein>
<gene>
    <name evidence="1" type="ordered locus">Sinac_1848</name>
</gene>
<proteinExistence type="predicted"/>
<evidence type="ECO:0000313" key="2">
    <source>
        <dbReference type="Proteomes" id="UP000010798"/>
    </source>
</evidence>
<dbReference type="AlphaFoldDB" id="L0DAD7"/>
<reference evidence="1 2" key="1">
    <citation type="submission" date="2012-02" db="EMBL/GenBank/DDBJ databases">
        <title>Complete sequence of chromosome of Singulisphaera acidiphila DSM 18658.</title>
        <authorList>
            <consortium name="US DOE Joint Genome Institute (JGI-PGF)"/>
            <person name="Lucas S."/>
            <person name="Copeland A."/>
            <person name="Lapidus A."/>
            <person name="Glavina del Rio T."/>
            <person name="Dalin E."/>
            <person name="Tice H."/>
            <person name="Bruce D."/>
            <person name="Goodwin L."/>
            <person name="Pitluck S."/>
            <person name="Peters L."/>
            <person name="Ovchinnikova G."/>
            <person name="Chertkov O."/>
            <person name="Kyrpides N."/>
            <person name="Mavromatis K."/>
            <person name="Ivanova N."/>
            <person name="Brettin T."/>
            <person name="Detter J.C."/>
            <person name="Han C."/>
            <person name="Larimer F."/>
            <person name="Land M."/>
            <person name="Hauser L."/>
            <person name="Markowitz V."/>
            <person name="Cheng J.-F."/>
            <person name="Hugenholtz P."/>
            <person name="Woyke T."/>
            <person name="Wu D."/>
            <person name="Tindall B."/>
            <person name="Pomrenke H."/>
            <person name="Brambilla E."/>
            <person name="Klenk H.-P."/>
            <person name="Eisen J.A."/>
        </authorList>
    </citation>
    <scope>NUCLEOTIDE SEQUENCE [LARGE SCALE GENOMIC DNA]</scope>
    <source>
        <strain evidence="2">ATCC BAA-1392 / DSM 18658 / VKM B-2454 / MOB10</strain>
    </source>
</reference>
<organism evidence="1 2">
    <name type="scientific">Singulisphaera acidiphila (strain ATCC BAA-1392 / DSM 18658 / VKM B-2454 / MOB10)</name>
    <dbReference type="NCBI Taxonomy" id="886293"/>
    <lineage>
        <taxon>Bacteria</taxon>
        <taxon>Pseudomonadati</taxon>
        <taxon>Planctomycetota</taxon>
        <taxon>Planctomycetia</taxon>
        <taxon>Isosphaerales</taxon>
        <taxon>Isosphaeraceae</taxon>
        <taxon>Singulisphaera</taxon>
    </lineage>
</organism>
<dbReference type="HOGENOM" id="CLU_2847477_0_0_0"/>
<dbReference type="EMBL" id="CP003364">
    <property type="protein sequence ID" value="AGA26212.1"/>
    <property type="molecule type" value="Genomic_DNA"/>
</dbReference>
<accession>L0DAD7</accession>